<reference evidence="3 4" key="1">
    <citation type="submission" date="2008-07" db="EMBL/GenBank/DDBJ databases">
        <authorList>
            <person name="Tandeau de Marsac N."/>
            <person name="Ferriera S."/>
            <person name="Johnson J."/>
            <person name="Kravitz S."/>
            <person name="Beeson K."/>
            <person name="Sutton G."/>
            <person name="Rogers Y.-H."/>
            <person name="Friedman R."/>
            <person name="Frazier M."/>
            <person name="Venter J.C."/>
        </authorList>
    </citation>
    <scope>NUCLEOTIDE SEQUENCE [LARGE SCALE GENOMIC DNA]</scope>
    <source>
        <strain evidence="3 4">PCC 7420</strain>
    </source>
</reference>
<dbReference type="EMBL" id="DS989848">
    <property type="protein sequence ID" value="EDX75746.1"/>
    <property type="molecule type" value="Genomic_DNA"/>
</dbReference>
<keyword evidence="2" id="KW-1277">Toxin-antitoxin system</keyword>
<dbReference type="Gene3D" id="3.30.2310.20">
    <property type="entry name" value="RelE-like"/>
    <property type="match status" value="1"/>
</dbReference>
<dbReference type="Pfam" id="PF05016">
    <property type="entry name" value="ParE_toxin"/>
    <property type="match status" value="1"/>
</dbReference>
<dbReference type="PANTHER" id="PTHR33755">
    <property type="entry name" value="TOXIN PARE1-RELATED"/>
    <property type="match status" value="1"/>
</dbReference>
<protein>
    <submittedName>
        <fullName evidence="3">Plasmid stabilization system protein, RelE/ParE family</fullName>
    </submittedName>
</protein>
<dbReference type="InterPro" id="IPR035093">
    <property type="entry name" value="RelE/ParE_toxin_dom_sf"/>
</dbReference>
<dbReference type="AlphaFoldDB" id="B4VQS9"/>
<dbReference type="OrthoDB" id="9798046at2"/>
<dbReference type="RefSeq" id="WP_006100885.1">
    <property type="nucleotide sequence ID" value="NZ_DS989848.1"/>
</dbReference>
<organism evidence="3 4">
    <name type="scientific">Coleofasciculus chthonoplastes PCC 7420</name>
    <dbReference type="NCBI Taxonomy" id="118168"/>
    <lineage>
        <taxon>Bacteria</taxon>
        <taxon>Bacillati</taxon>
        <taxon>Cyanobacteriota</taxon>
        <taxon>Cyanophyceae</taxon>
        <taxon>Coleofasciculales</taxon>
        <taxon>Coleofasciculaceae</taxon>
        <taxon>Coleofasciculus</taxon>
    </lineage>
</organism>
<dbReference type="InterPro" id="IPR007712">
    <property type="entry name" value="RelE/ParE_toxin"/>
</dbReference>
<dbReference type="InterPro" id="IPR051803">
    <property type="entry name" value="TA_system_RelE-like_toxin"/>
</dbReference>
<dbReference type="PANTHER" id="PTHR33755:SF6">
    <property type="entry name" value="PLASMID STABILIZATION SYSTEM PROTEIN"/>
    <property type="match status" value="1"/>
</dbReference>
<dbReference type="HOGENOM" id="CLU_147162_10_1_3"/>
<accession>B4VQS9</accession>
<comment type="similarity">
    <text evidence="1">Belongs to the RelE toxin family.</text>
</comment>
<evidence type="ECO:0000313" key="4">
    <source>
        <dbReference type="Proteomes" id="UP000003835"/>
    </source>
</evidence>
<dbReference type="STRING" id="118168.MC7420_6401"/>
<evidence type="ECO:0000256" key="1">
    <source>
        <dbReference type="ARBA" id="ARBA00006226"/>
    </source>
</evidence>
<sequence>MSRYIISPEASQDLDEISDYFLSRSLAAGERFVNGFEQKCKNLVKFPNIGRSYADIEPSLRGVPLLGYIILYRVIEDGVEIVRVVSGYRDLESLF</sequence>
<gene>
    <name evidence="3" type="ORF">MC7420_6401</name>
</gene>
<proteinExistence type="inferred from homology"/>
<dbReference type="eggNOG" id="COG3668">
    <property type="taxonomic scope" value="Bacteria"/>
</dbReference>
<evidence type="ECO:0000313" key="3">
    <source>
        <dbReference type="EMBL" id="EDX75746.1"/>
    </source>
</evidence>
<dbReference type="Proteomes" id="UP000003835">
    <property type="component" value="Unassembled WGS sequence"/>
</dbReference>
<evidence type="ECO:0000256" key="2">
    <source>
        <dbReference type="ARBA" id="ARBA00022649"/>
    </source>
</evidence>
<name>B4VQS9_9CYAN</name>
<keyword evidence="4" id="KW-1185">Reference proteome</keyword>